<protein>
    <submittedName>
        <fullName evidence="2">Uncharacterized protein (DUF305 family)</fullName>
    </submittedName>
</protein>
<dbReference type="Pfam" id="PF03713">
    <property type="entry name" value="DUF305"/>
    <property type="match status" value="1"/>
</dbReference>
<accession>A0ABS2LMT4</accession>
<dbReference type="Proteomes" id="UP000764837">
    <property type="component" value="Unassembled WGS sequence"/>
</dbReference>
<dbReference type="RefSeq" id="WP_204940894.1">
    <property type="nucleotide sequence ID" value="NZ_JAFBBP010000001.1"/>
</dbReference>
<organism evidence="2 3">
    <name type="scientific">Micromonospora luteifusca</name>
    <dbReference type="NCBI Taxonomy" id="709860"/>
    <lineage>
        <taxon>Bacteria</taxon>
        <taxon>Bacillati</taxon>
        <taxon>Actinomycetota</taxon>
        <taxon>Actinomycetes</taxon>
        <taxon>Micromonosporales</taxon>
        <taxon>Micromonosporaceae</taxon>
        <taxon>Micromonospora</taxon>
    </lineage>
</organism>
<dbReference type="PANTHER" id="PTHR36933:SF1">
    <property type="entry name" value="SLL0788 PROTEIN"/>
    <property type="match status" value="1"/>
</dbReference>
<name>A0ABS2LMT4_9ACTN</name>
<gene>
    <name evidence="2" type="ORF">JOD64_000730</name>
</gene>
<dbReference type="PANTHER" id="PTHR36933">
    <property type="entry name" value="SLL0788 PROTEIN"/>
    <property type="match status" value="1"/>
</dbReference>
<reference evidence="2 3" key="1">
    <citation type="submission" date="2021-01" db="EMBL/GenBank/DDBJ databases">
        <title>Sequencing the genomes of 1000 actinobacteria strains.</title>
        <authorList>
            <person name="Klenk H.-P."/>
        </authorList>
    </citation>
    <scope>NUCLEOTIDE SEQUENCE [LARGE SCALE GENOMIC DNA]</scope>
    <source>
        <strain evidence="2 3">DSM 100204</strain>
    </source>
</reference>
<evidence type="ECO:0000313" key="2">
    <source>
        <dbReference type="EMBL" id="MBM7489508.1"/>
    </source>
</evidence>
<dbReference type="InterPro" id="IPR005183">
    <property type="entry name" value="DUF305_CopM-like"/>
</dbReference>
<dbReference type="EMBL" id="JAFBBP010000001">
    <property type="protein sequence ID" value="MBM7489508.1"/>
    <property type="molecule type" value="Genomic_DNA"/>
</dbReference>
<sequence>MTPPAARTGLAAATGVDFDRQLLTMMIAHHRGTISMARNEISNGANTDAKALAQQNVDDQQAEIDTMNRILTRL</sequence>
<evidence type="ECO:0000259" key="1">
    <source>
        <dbReference type="Pfam" id="PF03713"/>
    </source>
</evidence>
<feature type="domain" description="DUF305" evidence="1">
    <location>
        <begin position="1"/>
        <end position="71"/>
    </location>
</feature>
<keyword evidence="3" id="KW-1185">Reference proteome</keyword>
<dbReference type="Gene3D" id="1.20.1260.10">
    <property type="match status" value="1"/>
</dbReference>
<evidence type="ECO:0000313" key="3">
    <source>
        <dbReference type="Proteomes" id="UP000764837"/>
    </source>
</evidence>
<proteinExistence type="predicted"/>
<comment type="caution">
    <text evidence="2">The sequence shown here is derived from an EMBL/GenBank/DDBJ whole genome shotgun (WGS) entry which is preliminary data.</text>
</comment>
<dbReference type="InterPro" id="IPR012347">
    <property type="entry name" value="Ferritin-like"/>
</dbReference>